<dbReference type="Pfam" id="PF12802">
    <property type="entry name" value="MarR_2"/>
    <property type="match status" value="1"/>
</dbReference>
<dbReference type="Gene3D" id="1.10.10.10">
    <property type="entry name" value="Winged helix-like DNA-binding domain superfamily/Winged helix DNA-binding domain"/>
    <property type="match status" value="1"/>
</dbReference>
<dbReference type="PANTHER" id="PTHR39515">
    <property type="entry name" value="CONSERVED PROTEIN"/>
    <property type="match status" value="1"/>
</dbReference>
<dbReference type="InterPro" id="IPR036390">
    <property type="entry name" value="WH_DNA-bd_sf"/>
</dbReference>
<dbReference type="RefSeq" id="WP_109792933.1">
    <property type="nucleotide sequence ID" value="NZ_PHIG01000048.1"/>
</dbReference>
<sequence>MSESANTFAHKGLSDRERLQWELLTSIGICNQLASERARQVLGEDLPLPLFSILNHLVRLGDDRTVTDLARAFQVQQPGMTKSVQKLLAKGYLRAEADPDDARRKRLFLTAEGRAAHDAALRRLAPDAARIFADWPTDELAALQKPLFRLRRWLDSHRNDAAAGEM</sequence>
<gene>
    <name evidence="2" type="ORF">CVT23_18800</name>
</gene>
<evidence type="ECO:0000313" key="3">
    <source>
        <dbReference type="Proteomes" id="UP000229498"/>
    </source>
</evidence>
<dbReference type="EMBL" id="PHIG01000048">
    <property type="protein sequence ID" value="PJK28086.1"/>
    <property type="molecule type" value="Genomic_DNA"/>
</dbReference>
<dbReference type="InterPro" id="IPR052526">
    <property type="entry name" value="HTH-type_Bedaq_tolerance"/>
</dbReference>
<comment type="caution">
    <text evidence="2">The sequence shown here is derived from an EMBL/GenBank/DDBJ whole genome shotgun (WGS) entry which is preliminary data.</text>
</comment>
<dbReference type="Proteomes" id="UP000229498">
    <property type="component" value="Unassembled WGS sequence"/>
</dbReference>
<keyword evidence="3" id="KW-1185">Reference proteome</keyword>
<dbReference type="AlphaFoldDB" id="A0A2M9FX99"/>
<dbReference type="OrthoDB" id="2287011at2"/>
<organism evidence="2 3">
    <name type="scientific">Minwuia thermotolerans</name>
    <dbReference type="NCBI Taxonomy" id="2056226"/>
    <lineage>
        <taxon>Bacteria</taxon>
        <taxon>Pseudomonadati</taxon>
        <taxon>Pseudomonadota</taxon>
        <taxon>Alphaproteobacteria</taxon>
        <taxon>Minwuiales</taxon>
        <taxon>Minwuiaceae</taxon>
        <taxon>Minwuia</taxon>
    </lineage>
</organism>
<dbReference type="SUPFAM" id="SSF46785">
    <property type="entry name" value="Winged helix' DNA-binding domain"/>
    <property type="match status" value="1"/>
</dbReference>
<dbReference type="GO" id="GO:0003700">
    <property type="term" value="F:DNA-binding transcription factor activity"/>
    <property type="evidence" value="ECO:0007669"/>
    <property type="project" value="InterPro"/>
</dbReference>
<dbReference type="InterPro" id="IPR036388">
    <property type="entry name" value="WH-like_DNA-bd_sf"/>
</dbReference>
<reference evidence="2 3" key="1">
    <citation type="submission" date="2017-11" db="EMBL/GenBank/DDBJ databases">
        <title>Draft genome sequence of Rhizobiales bacterium SY3-13.</title>
        <authorList>
            <person name="Sun C."/>
        </authorList>
    </citation>
    <scope>NUCLEOTIDE SEQUENCE [LARGE SCALE GENOMIC DNA]</scope>
    <source>
        <strain evidence="2 3">SY3-13</strain>
    </source>
</reference>
<protein>
    <recommendedName>
        <fullName evidence="1">HTH marR-type domain-containing protein</fullName>
    </recommendedName>
</protein>
<dbReference type="PANTHER" id="PTHR39515:SF2">
    <property type="entry name" value="HTH-TYPE TRANSCRIPTIONAL REGULATOR RV0880"/>
    <property type="match status" value="1"/>
</dbReference>
<name>A0A2M9FX99_9PROT</name>
<dbReference type="PROSITE" id="PS50995">
    <property type="entry name" value="HTH_MARR_2"/>
    <property type="match status" value="1"/>
</dbReference>
<dbReference type="InterPro" id="IPR000835">
    <property type="entry name" value="HTH_MarR-typ"/>
</dbReference>
<feature type="domain" description="HTH marR-type" evidence="1">
    <location>
        <begin position="1"/>
        <end position="152"/>
    </location>
</feature>
<dbReference type="SMART" id="SM00347">
    <property type="entry name" value="HTH_MARR"/>
    <property type="match status" value="1"/>
</dbReference>
<proteinExistence type="predicted"/>
<evidence type="ECO:0000313" key="2">
    <source>
        <dbReference type="EMBL" id="PJK28086.1"/>
    </source>
</evidence>
<accession>A0A2M9FX99</accession>
<evidence type="ECO:0000259" key="1">
    <source>
        <dbReference type="PROSITE" id="PS50995"/>
    </source>
</evidence>
<dbReference type="PRINTS" id="PR00598">
    <property type="entry name" value="HTHMARR"/>
</dbReference>